<feature type="domain" description="FATC" evidence="21">
    <location>
        <begin position="274"/>
        <end position="306"/>
    </location>
</feature>
<accession>A0A1E4TMF2</accession>
<keyword evidence="10" id="KW-0418">Kinase</keyword>
<evidence type="ECO:0000256" key="10">
    <source>
        <dbReference type="ARBA" id="ARBA00022777"/>
    </source>
</evidence>
<protein>
    <recommendedName>
        <fullName evidence="4">Serine/threonine-protein kinase TEL1</fullName>
        <ecNumber evidence="3">2.7.11.1</ecNumber>
    </recommendedName>
    <alternativeName>
        <fullName evidence="14">ATM homolog</fullName>
    </alternativeName>
    <alternativeName>
        <fullName evidence="16 17">DNA-damage checkpoint kinase TEL1</fullName>
    </alternativeName>
    <alternativeName>
        <fullName evidence="5">Serine/threonine-protein kinase tel1</fullName>
    </alternativeName>
    <alternativeName>
        <fullName evidence="15">Telomere length regulation protein 1</fullName>
    </alternativeName>
</protein>
<dbReference type="EMBL" id="KV453841">
    <property type="protein sequence ID" value="ODV92922.1"/>
    <property type="molecule type" value="Genomic_DNA"/>
</dbReference>
<evidence type="ECO:0000256" key="19">
    <source>
        <dbReference type="ARBA" id="ARBA00048679"/>
    </source>
</evidence>
<evidence type="ECO:0000313" key="23">
    <source>
        <dbReference type="Proteomes" id="UP000095023"/>
    </source>
</evidence>
<keyword evidence="12" id="KW-0158">Chromosome</keyword>
<dbReference type="PROSITE" id="PS50290">
    <property type="entry name" value="PI3_4_KINASE_3"/>
    <property type="match status" value="1"/>
</dbReference>
<keyword evidence="9" id="KW-0227">DNA damage</keyword>
<dbReference type="GO" id="GO:0005634">
    <property type="term" value="C:nucleus"/>
    <property type="evidence" value="ECO:0007669"/>
    <property type="project" value="UniProtKB-SubCell"/>
</dbReference>
<keyword evidence="7" id="KW-0808">Transferase</keyword>
<comment type="catalytic activity">
    <reaction evidence="18">
        <text>L-threonyl-[protein] + ATP = O-phospho-L-threonyl-[protein] + ADP + H(+)</text>
        <dbReference type="Rhea" id="RHEA:46608"/>
        <dbReference type="Rhea" id="RHEA-COMP:11060"/>
        <dbReference type="Rhea" id="RHEA-COMP:11605"/>
        <dbReference type="ChEBI" id="CHEBI:15378"/>
        <dbReference type="ChEBI" id="CHEBI:30013"/>
        <dbReference type="ChEBI" id="CHEBI:30616"/>
        <dbReference type="ChEBI" id="CHEBI:61977"/>
        <dbReference type="ChEBI" id="CHEBI:456216"/>
        <dbReference type="EC" id="2.7.11.1"/>
    </reaction>
</comment>
<keyword evidence="23" id="KW-1185">Reference proteome</keyword>
<dbReference type="Pfam" id="PF02260">
    <property type="entry name" value="FATC"/>
    <property type="match status" value="1"/>
</dbReference>
<evidence type="ECO:0000256" key="11">
    <source>
        <dbReference type="ARBA" id="ARBA00022840"/>
    </source>
</evidence>
<dbReference type="EC" id="2.7.11.1" evidence="3"/>
<dbReference type="PANTHER" id="PTHR37079:SF4">
    <property type="entry name" value="SERINE_THREONINE-PROTEIN KINASE ATM"/>
    <property type="match status" value="1"/>
</dbReference>
<dbReference type="Gene3D" id="1.10.1070.11">
    <property type="entry name" value="Phosphatidylinositol 3-/4-kinase, catalytic domain"/>
    <property type="match status" value="1"/>
</dbReference>
<dbReference type="InterPro" id="IPR011009">
    <property type="entry name" value="Kinase-like_dom_sf"/>
</dbReference>
<keyword evidence="6" id="KW-0723">Serine/threonine-protein kinase</keyword>
<dbReference type="PANTHER" id="PTHR37079">
    <property type="entry name" value="SERINE/THREONINE-PROTEIN KINASE ATM"/>
    <property type="match status" value="1"/>
</dbReference>
<evidence type="ECO:0000256" key="17">
    <source>
        <dbReference type="ARBA" id="ARBA00032467"/>
    </source>
</evidence>
<sequence>MQQVFGYVNRRIERESNIRKAINPILTYEVVPLGQTAGLIEYVDNTVSLLDLIEDLRKKHSSNKFSRSKGIAKLKAAMHKDRDTKKAVFCEIQREINPVMRYFFVEYAKTPEEWFQRRISYSRGTATMCMVGYVLGIGDRHCNNILIDKVSGGPVPIDFGIAFDYGKYLPIPEVVPFRLTKNIIDGMGVTGIEGPFRLSAERSLKVLRSNRDNILSILKALQYDPLYSWSISSLRMHNVQQDLNKVDAENRIKALGGVASADNALLTVKKKLYGDLKIETIVSKLITEATDEYNLSMMFSGWLPFY</sequence>
<evidence type="ECO:0000256" key="14">
    <source>
        <dbReference type="ARBA" id="ARBA00030020"/>
    </source>
</evidence>
<evidence type="ECO:0000259" key="21">
    <source>
        <dbReference type="PROSITE" id="PS51190"/>
    </source>
</evidence>
<evidence type="ECO:0000256" key="2">
    <source>
        <dbReference type="ARBA" id="ARBA00004574"/>
    </source>
</evidence>
<dbReference type="InterPro" id="IPR003152">
    <property type="entry name" value="FATC_dom"/>
</dbReference>
<evidence type="ECO:0000256" key="7">
    <source>
        <dbReference type="ARBA" id="ARBA00022679"/>
    </source>
</evidence>
<dbReference type="Proteomes" id="UP000095023">
    <property type="component" value="Unassembled WGS sequence"/>
</dbReference>
<dbReference type="GO" id="GO:0006974">
    <property type="term" value="P:DNA damage response"/>
    <property type="evidence" value="ECO:0007669"/>
    <property type="project" value="UniProtKB-KW"/>
</dbReference>
<dbReference type="InterPro" id="IPR036940">
    <property type="entry name" value="PI3/4_kinase_cat_sf"/>
</dbReference>
<dbReference type="AlphaFoldDB" id="A0A1E4TMF2"/>
<evidence type="ECO:0000256" key="6">
    <source>
        <dbReference type="ARBA" id="ARBA00022527"/>
    </source>
</evidence>
<dbReference type="PROSITE" id="PS00916">
    <property type="entry name" value="PI3_4_KINASE_2"/>
    <property type="match status" value="1"/>
</dbReference>
<reference evidence="23" key="1">
    <citation type="submission" date="2016-02" db="EMBL/GenBank/DDBJ databases">
        <title>Comparative genomics of biotechnologically important yeasts.</title>
        <authorList>
            <consortium name="DOE Joint Genome Institute"/>
            <person name="Riley R."/>
            <person name="Haridas S."/>
            <person name="Wolfe K.H."/>
            <person name="Lopes M.R."/>
            <person name="Hittinger C.T."/>
            <person name="Goker M."/>
            <person name="Salamov A."/>
            <person name="Wisecaver J."/>
            <person name="Long T.M."/>
            <person name="Aerts A.L."/>
            <person name="Barry K."/>
            <person name="Choi C."/>
            <person name="Clum A."/>
            <person name="Coughlan A.Y."/>
            <person name="Deshpande S."/>
            <person name="Douglass A.P."/>
            <person name="Hanson S.J."/>
            <person name="Klenk H.-P."/>
            <person name="Labutti K."/>
            <person name="Lapidus A."/>
            <person name="Lindquist E."/>
            <person name="Lipzen A."/>
            <person name="Meier-Kolthoff J.P."/>
            <person name="Ohm R.A."/>
            <person name="Otillar R.P."/>
            <person name="Pangilinan J."/>
            <person name="Peng Y."/>
            <person name="Rokas A."/>
            <person name="Rosa C.A."/>
            <person name="Scheuner C."/>
            <person name="Sibirny A.A."/>
            <person name="Slot J.C."/>
            <person name="Stielow J.B."/>
            <person name="Sun H."/>
            <person name="Kurtzman C.P."/>
            <person name="Blackwell M."/>
            <person name="Jeffries T.W."/>
            <person name="Grigoriev I.V."/>
        </authorList>
    </citation>
    <scope>NUCLEOTIDE SEQUENCE [LARGE SCALE GENOMIC DNA]</scope>
    <source>
        <strain evidence="23">NRRL Y-17796</strain>
    </source>
</reference>
<dbReference type="SUPFAM" id="SSF56112">
    <property type="entry name" value="Protein kinase-like (PK-like)"/>
    <property type="match status" value="1"/>
</dbReference>
<evidence type="ECO:0000256" key="18">
    <source>
        <dbReference type="ARBA" id="ARBA00047899"/>
    </source>
</evidence>
<keyword evidence="12" id="KW-0779">Telomere</keyword>
<evidence type="ECO:0000313" key="22">
    <source>
        <dbReference type="EMBL" id="ODV92922.1"/>
    </source>
</evidence>
<evidence type="ECO:0000256" key="4">
    <source>
        <dbReference type="ARBA" id="ARBA00014619"/>
    </source>
</evidence>
<evidence type="ECO:0000256" key="15">
    <source>
        <dbReference type="ARBA" id="ARBA00030222"/>
    </source>
</evidence>
<name>A0A1E4TMF2_9ASCO</name>
<organism evidence="22 23">
    <name type="scientific">Tortispora caseinolytica NRRL Y-17796</name>
    <dbReference type="NCBI Taxonomy" id="767744"/>
    <lineage>
        <taxon>Eukaryota</taxon>
        <taxon>Fungi</taxon>
        <taxon>Dikarya</taxon>
        <taxon>Ascomycota</taxon>
        <taxon>Saccharomycotina</taxon>
        <taxon>Trigonopsidomycetes</taxon>
        <taxon>Trigonopsidales</taxon>
        <taxon>Trigonopsidaceae</taxon>
        <taxon>Tortispora</taxon>
    </lineage>
</organism>
<dbReference type="GO" id="GO:0000781">
    <property type="term" value="C:chromosome, telomeric region"/>
    <property type="evidence" value="ECO:0007669"/>
    <property type="project" value="UniProtKB-SubCell"/>
</dbReference>
<keyword evidence="11" id="KW-0067">ATP-binding</keyword>
<gene>
    <name evidence="22" type="ORF">CANCADRAFT_23198</name>
</gene>
<dbReference type="InterPro" id="IPR018936">
    <property type="entry name" value="PI3/4_kinase_CS"/>
</dbReference>
<dbReference type="GO" id="GO:0005524">
    <property type="term" value="F:ATP binding"/>
    <property type="evidence" value="ECO:0007669"/>
    <property type="project" value="UniProtKB-KW"/>
</dbReference>
<evidence type="ECO:0000256" key="13">
    <source>
        <dbReference type="ARBA" id="ARBA00023242"/>
    </source>
</evidence>
<evidence type="ECO:0000256" key="1">
    <source>
        <dbReference type="ARBA" id="ARBA00004123"/>
    </source>
</evidence>
<dbReference type="InterPro" id="IPR038980">
    <property type="entry name" value="ATM_plant"/>
</dbReference>
<dbReference type="OrthoDB" id="381190at2759"/>
<dbReference type="SMART" id="SM01343">
    <property type="entry name" value="FATC"/>
    <property type="match status" value="1"/>
</dbReference>
<comment type="catalytic activity">
    <reaction evidence="19">
        <text>L-seryl-[protein] + ATP = O-phospho-L-seryl-[protein] + ADP + H(+)</text>
        <dbReference type="Rhea" id="RHEA:17989"/>
        <dbReference type="Rhea" id="RHEA-COMP:9863"/>
        <dbReference type="Rhea" id="RHEA-COMP:11604"/>
        <dbReference type="ChEBI" id="CHEBI:15378"/>
        <dbReference type="ChEBI" id="CHEBI:29999"/>
        <dbReference type="ChEBI" id="CHEBI:30616"/>
        <dbReference type="ChEBI" id="CHEBI:83421"/>
        <dbReference type="ChEBI" id="CHEBI:456216"/>
        <dbReference type="EC" id="2.7.11.1"/>
    </reaction>
</comment>
<dbReference type="InterPro" id="IPR000403">
    <property type="entry name" value="PI3/4_kinase_cat_dom"/>
</dbReference>
<proteinExistence type="predicted"/>
<dbReference type="SMART" id="SM00146">
    <property type="entry name" value="PI3Kc"/>
    <property type="match status" value="1"/>
</dbReference>
<evidence type="ECO:0000256" key="8">
    <source>
        <dbReference type="ARBA" id="ARBA00022741"/>
    </source>
</evidence>
<evidence type="ECO:0000256" key="5">
    <source>
        <dbReference type="ARBA" id="ARBA00020288"/>
    </source>
</evidence>
<dbReference type="GO" id="GO:0004674">
    <property type="term" value="F:protein serine/threonine kinase activity"/>
    <property type="evidence" value="ECO:0007669"/>
    <property type="project" value="UniProtKB-KW"/>
</dbReference>
<keyword evidence="13" id="KW-0539">Nucleus</keyword>
<keyword evidence="8" id="KW-0547">Nucleotide-binding</keyword>
<evidence type="ECO:0000256" key="3">
    <source>
        <dbReference type="ARBA" id="ARBA00012513"/>
    </source>
</evidence>
<evidence type="ECO:0000259" key="20">
    <source>
        <dbReference type="PROSITE" id="PS50290"/>
    </source>
</evidence>
<dbReference type="PROSITE" id="PS51190">
    <property type="entry name" value="FATC"/>
    <property type="match status" value="1"/>
</dbReference>
<dbReference type="Pfam" id="PF00454">
    <property type="entry name" value="PI3_PI4_kinase"/>
    <property type="match status" value="1"/>
</dbReference>
<evidence type="ECO:0000256" key="16">
    <source>
        <dbReference type="ARBA" id="ARBA00031460"/>
    </source>
</evidence>
<dbReference type="GO" id="GO:0035556">
    <property type="term" value="P:intracellular signal transduction"/>
    <property type="evidence" value="ECO:0007669"/>
    <property type="project" value="UniProtKB-ARBA"/>
</dbReference>
<evidence type="ECO:0000256" key="9">
    <source>
        <dbReference type="ARBA" id="ARBA00022763"/>
    </source>
</evidence>
<comment type="subcellular location">
    <subcellularLocation>
        <location evidence="2">Chromosome</location>
        <location evidence="2">Telomere</location>
    </subcellularLocation>
    <subcellularLocation>
        <location evidence="1">Nucleus</location>
    </subcellularLocation>
</comment>
<evidence type="ECO:0000256" key="12">
    <source>
        <dbReference type="ARBA" id="ARBA00022895"/>
    </source>
</evidence>
<feature type="domain" description="PI3K/PI4K catalytic" evidence="20">
    <location>
        <begin position="1"/>
        <end position="280"/>
    </location>
</feature>